<reference evidence="1 2" key="1">
    <citation type="journal article" date="2023" name="ACS Omega">
        <title>Identification of the Neoaspergillic Acid Biosynthesis Gene Cluster by Establishing an In Vitro CRISPR-Ribonucleoprotein Genetic System in Aspergillus melleus.</title>
        <authorList>
            <person name="Yuan B."/>
            <person name="Grau M.F."/>
            <person name="Murata R.M."/>
            <person name="Torok T."/>
            <person name="Venkateswaran K."/>
            <person name="Stajich J.E."/>
            <person name="Wang C.C.C."/>
        </authorList>
    </citation>
    <scope>NUCLEOTIDE SEQUENCE [LARGE SCALE GENOMIC DNA]</scope>
    <source>
        <strain evidence="1 2">IMV 1140</strain>
    </source>
</reference>
<protein>
    <submittedName>
        <fullName evidence="1">Uncharacterized protein</fullName>
    </submittedName>
</protein>
<dbReference type="EMBL" id="JAOPJF010000109">
    <property type="protein sequence ID" value="KAK1139363.1"/>
    <property type="molecule type" value="Genomic_DNA"/>
</dbReference>
<keyword evidence="2" id="KW-1185">Reference proteome</keyword>
<evidence type="ECO:0000313" key="1">
    <source>
        <dbReference type="EMBL" id="KAK1139363.1"/>
    </source>
</evidence>
<accession>A0ACC3APR4</accession>
<evidence type="ECO:0000313" key="2">
    <source>
        <dbReference type="Proteomes" id="UP001177260"/>
    </source>
</evidence>
<gene>
    <name evidence="1" type="ORF">N8T08_000814</name>
</gene>
<comment type="caution">
    <text evidence="1">The sequence shown here is derived from an EMBL/GenBank/DDBJ whole genome shotgun (WGS) entry which is preliminary data.</text>
</comment>
<dbReference type="Proteomes" id="UP001177260">
    <property type="component" value="Unassembled WGS sequence"/>
</dbReference>
<sequence>MMEVVLDNMDQIGKLSTDALSAQSASLLRRLLAVEAKAAAGNAYTTHRPTHMSDHALSQQYQHPALTADAEDWAFQGVDMAFFSNLV</sequence>
<name>A0ACC3APR4_9EURO</name>
<proteinExistence type="predicted"/>
<organism evidence="1 2">
    <name type="scientific">Aspergillus melleus</name>
    <dbReference type="NCBI Taxonomy" id="138277"/>
    <lineage>
        <taxon>Eukaryota</taxon>
        <taxon>Fungi</taxon>
        <taxon>Dikarya</taxon>
        <taxon>Ascomycota</taxon>
        <taxon>Pezizomycotina</taxon>
        <taxon>Eurotiomycetes</taxon>
        <taxon>Eurotiomycetidae</taxon>
        <taxon>Eurotiales</taxon>
        <taxon>Aspergillaceae</taxon>
        <taxon>Aspergillus</taxon>
        <taxon>Aspergillus subgen. Circumdati</taxon>
    </lineage>
</organism>